<feature type="region of interest" description="Disordered" evidence="1">
    <location>
        <begin position="162"/>
        <end position="190"/>
    </location>
</feature>
<feature type="compositionally biased region" description="Acidic residues" evidence="1">
    <location>
        <begin position="257"/>
        <end position="271"/>
    </location>
</feature>
<accession>A0A8U0QVR6</accession>
<keyword evidence="2" id="KW-1133">Transmembrane helix</keyword>
<dbReference type="GO" id="GO:0009897">
    <property type="term" value="C:external side of plasma membrane"/>
    <property type="evidence" value="ECO:0007669"/>
    <property type="project" value="TreeGrafter"/>
</dbReference>
<reference evidence="5" key="1">
    <citation type="submission" date="2025-08" db="UniProtKB">
        <authorList>
            <consortium name="RefSeq"/>
        </authorList>
    </citation>
    <scope>IDENTIFICATION</scope>
    <source>
        <tissue evidence="5">White muscle</tissue>
    </source>
</reference>
<dbReference type="Pfam" id="PF25456">
    <property type="entry name" value="Ig_PVRIG"/>
    <property type="match status" value="1"/>
</dbReference>
<keyword evidence="2" id="KW-0812">Transmembrane</keyword>
<evidence type="ECO:0000259" key="3">
    <source>
        <dbReference type="Pfam" id="PF25456"/>
    </source>
</evidence>
<evidence type="ECO:0000313" key="4">
    <source>
        <dbReference type="Proteomes" id="UP000808372"/>
    </source>
</evidence>
<feature type="compositionally biased region" description="Acidic residues" evidence="1">
    <location>
        <begin position="327"/>
        <end position="343"/>
    </location>
</feature>
<name>A0A8U0QVR6_SALNM</name>
<dbReference type="InterPro" id="IPR057367">
    <property type="entry name" value="Ig_PVRIG"/>
</dbReference>
<dbReference type="RefSeq" id="XP_038851471.1">
    <property type="nucleotide sequence ID" value="XM_038995543.1"/>
</dbReference>
<dbReference type="GO" id="GO:0002729">
    <property type="term" value="P:positive regulation of natural killer cell cytokine production"/>
    <property type="evidence" value="ECO:0007669"/>
    <property type="project" value="InterPro"/>
</dbReference>
<gene>
    <name evidence="5" type="primary">LOC120049292</name>
</gene>
<dbReference type="GeneID" id="120049292"/>
<evidence type="ECO:0000256" key="2">
    <source>
        <dbReference type="SAM" id="Phobius"/>
    </source>
</evidence>
<dbReference type="GO" id="GO:0002891">
    <property type="term" value="P:positive regulation of immunoglobulin mediated immune response"/>
    <property type="evidence" value="ECO:0007669"/>
    <property type="project" value="TreeGrafter"/>
</dbReference>
<dbReference type="KEGG" id="snh:120049292"/>
<dbReference type="PANTHER" id="PTHR47011">
    <property type="entry name" value="CD226 ANTIGEN"/>
    <property type="match status" value="1"/>
</dbReference>
<dbReference type="InterPro" id="IPR042842">
    <property type="entry name" value="CD226"/>
</dbReference>
<feature type="region of interest" description="Disordered" evidence="1">
    <location>
        <begin position="252"/>
        <end position="343"/>
    </location>
</feature>
<proteinExistence type="predicted"/>
<organism evidence="4 5">
    <name type="scientific">Salvelinus namaycush</name>
    <name type="common">Lake trout</name>
    <name type="synonym">Salmo namaycush</name>
    <dbReference type="NCBI Taxonomy" id="8040"/>
    <lineage>
        <taxon>Eukaryota</taxon>
        <taxon>Metazoa</taxon>
        <taxon>Chordata</taxon>
        <taxon>Craniata</taxon>
        <taxon>Vertebrata</taxon>
        <taxon>Euteleostomi</taxon>
        <taxon>Actinopterygii</taxon>
        <taxon>Neopterygii</taxon>
        <taxon>Teleostei</taxon>
        <taxon>Protacanthopterygii</taxon>
        <taxon>Salmoniformes</taxon>
        <taxon>Salmonidae</taxon>
        <taxon>Salmoninae</taxon>
        <taxon>Salvelinus</taxon>
    </lineage>
</organism>
<evidence type="ECO:0000256" key="1">
    <source>
        <dbReference type="SAM" id="MobiDB-lite"/>
    </source>
</evidence>
<keyword evidence="2" id="KW-0472">Membrane</keyword>
<dbReference type="PANTHER" id="PTHR47011:SF1">
    <property type="entry name" value="CD226 ANTIGEN"/>
    <property type="match status" value="1"/>
</dbReference>
<keyword evidence="4" id="KW-1185">Reference proteome</keyword>
<dbReference type="Gene3D" id="2.60.40.10">
    <property type="entry name" value="Immunoglobulins"/>
    <property type="match status" value="1"/>
</dbReference>
<feature type="domain" description="Transmembrane protein PVRIG immunoglobulin-like" evidence="3">
    <location>
        <begin position="15"/>
        <end position="91"/>
    </location>
</feature>
<feature type="transmembrane region" description="Helical" evidence="2">
    <location>
        <begin position="117"/>
        <end position="137"/>
    </location>
</feature>
<protein>
    <submittedName>
        <fullName evidence="5">Uncharacterized protein LOC120049292</fullName>
    </submittedName>
</protein>
<dbReference type="Proteomes" id="UP000808372">
    <property type="component" value="Chromosome 6"/>
</dbReference>
<dbReference type="InterPro" id="IPR013783">
    <property type="entry name" value="Ig-like_fold"/>
</dbReference>
<dbReference type="AlphaFoldDB" id="A0A8U0QVR6"/>
<sequence length="343" mass="38924">MGDKDTVSQINWEMTSSSNHTTTRLKLGIFHPVFGTYVFPKYNDTVEIQGNASSGNYTLRLRGSTVLEESQFCCKFMTFPSGALEQCTNTRINESTEVAQESEGPQGLLEERQVEQWALLVVGSTICLLSIAISLYYCLKYCCRHCCRRRRVFEVETYLTDQHTDSEGVTEEPPHQPTLPSPPHHQLQGFDPSKLYTKIKQDLLYGRLWKAYQGTAKAWGPTTQQGPQQQGPQQASELGPQKVYFLLGDHRASQREEPEEPELEPNLEQEQDPQPTLEGTVEPQTEPEPIHPLALEPGTQMEVQEPECHLELEPNFPSTLPAQREELEPDMGTEKEETEETRD</sequence>
<dbReference type="GO" id="GO:0050839">
    <property type="term" value="F:cell adhesion molecule binding"/>
    <property type="evidence" value="ECO:0007669"/>
    <property type="project" value="TreeGrafter"/>
</dbReference>
<evidence type="ECO:0000313" key="5">
    <source>
        <dbReference type="RefSeq" id="XP_038851471.1"/>
    </source>
</evidence>